<protein>
    <recommendedName>
        <fullName evidence="1">Bro-N domain-containing protein</fullName>
    </recommendedName>
</protein>
<feature type="domain" description="Bro-N" evidence="1">
    <location>
        <begin position="3"/>
        <end position="110"/>
    </location>
</feature>
<evidence type="ECO:0000259" key="1">
    <source>
        <dbReference type="PROSITE" id="PS51750"/>
    </source>
</evidence>
<dbReference type="EMBL" id="CP013970">
    <property type="protein sequence ID" value="AXF75417.1"/>
    <property type="molecule type" value="Genomic_DNA"/>
</dbReference>
<dbReference type="Proteomes" id="UP000264980">
    <property type="component" value="Chromosome"/>
</dbReference>
<evidence type="ECO:0000313" key="2">
    <source>
        <dbReference type="EMBL" id="AXF75417.1"/>
    </source>
</evidence>
<sequence>MTASAIKPVSFTFQESHDVRIEIINNEPWFCLKDVCDILGIKNSNDLLSKQLDKVGVEKIYIRSGGQNRQLSFVNEPNLYRVIFRSNKPEAKQFQDWVFNEVLPAIRKTGRYEKPAPSEPLSPKDMANLTRLIWLMTNGMKFKEAWNHGVWHCLRAATATPSPQPFSVNDLPALGEECRRMLKITTAFNSAVYDFEKEVIRTVVRRRGNMEPLIEKMKCQMLEFQEQESEGLLMLDKLSEHGVKSLINRN</sequence>
<dbReference type="SMART" id="SM01040">
    <property type="entry name" value="Bro-N"/>
    <property type="match status" value="1"/>
</dbReference>
<proteinExistence type="predicted"/>
<dbReference type="RefSeq" id="WP_046372146.1">
    <property type="nucleotide sequence ID" value="NZ_CP089932.1"/>
</dbReference>
<reference evidence="3 4" key="1">
    <citation type="submission" date="2016-01" db="EMBL/GenBank/DDBJ databases">
        <authorList>
            <person name="Oliw E.H."/>
        </authorList>
    </citation>
    <scope>NUCLEOTIDE SEQUENCE [LARGE SCALE GENOMIC DNA]</scope>
    <source>
        <strain evidence="3 4">MDcuke</strain>
    </source>
</reference>
<dbReference type="InterPro" id="IPR003497">
    <property type="entry name" value="BRO_N_domain"/>
</dbReference>
<dbReference type="PROSITE" id="PS51750">
    <property type="entry name" value="BRO_N"/>
    <property type="match status" value="1"/>
</dbReference>
<evidence type="ECO:0000313" key="4">
    <source>
        <dbReference type="Proteomes" id="UP000264980"/>
    </source>
</evidence>
<accession>A0A345CRK5</accession>
<dbReference type="AlphaFoldDB" id="A0A345CRK5"/>
<name>A0A345CRK5_9GAMM</name>
<dbReference type="PANTHER" id="PTHR36180">
    <property type="entry name" value="DNA-BINDING PROTEIN-RELATED-RELATED"/>
    <property type="match status" value="1"/>
</dbReference>
<dbReference type="EMBL" id="CP013970">
    <property type="protein sequence ID" value="AXF76072.1"/>
    <property type="molecule type" value="Genomic_DNA"/>
</dbReference>
<dbReference type="PANTHER" id="PTHR36180:SF2">
    <property type="entry name" value="BRO FAMILY PROTEIN"/>
    <property type="match status" value="1"/>
</dbReference>
<gene>
    <name evidence="2" type="ORF">AV903_03730</name>
    <name evidence="3" type="ORF">AV903_08435</name>
</gene>
<evidence type="ECO:0000313" key="3">
    <source>
        <dbReference type="EMBL" id="AXF76072.1"/>
    </source>
</evidence>
<dbReference type="Pfam" id="PF02498">
    <property type="entry name" value="Bro-N"/>
    <property type="match status" value="1"/>
</dbReference>
<organism evidence="3 4">
    <name type="scientific">Erwinia tracheiphila</name>
    <dbReference type="NCBI Taxonomy" id="65700"/>
    <lineage>
        <taxon>Bacteria</taxon>
        <taxon>Pseudomonadati</taxon>
        <taxon>Pseudomonadota</taxon>
        <taxon>Gammaproteobacteria</taxon>
        <taxon>Enterobacterales</taxon>
        <taxon>Erwiniaceae</taxon>
        <taxon>Erwinia</taxon>
    </lineage>
</organism>